<reference evidence="1" key="1">
    <citation type="submission" date="2014-05" db="EMBL/GenBank/DDBJ databases">
        <authorList>
            <person name="Chronopoulou M."/>
        </authorList>
    </citation>
    <scope>NUCLEOTIDE SEQUENCE</scope>
    <source>
        <tissue evidence="1">Whole organism</tissue>
    </source>
</reference>
<organism evidence="1">
    <name type="scientific">Lepeophtheirus salmonis</name>
    <name type="common">Salmon louse</name>
    <name type="synonym">Caligus salmonis</name>
    <dbReference type="NCBI Taxonomy" id="72036"/>
    <lineage>
        <taxon>Eukaryota</taxon>
        <taxon>Metazoa</taxon>
        <taxon>Ecdysozoa</taxon>
        <taxon>Arthropoda</taxon>
        <taxon>Crustacea</taxon>
        <taxon>Multicrustacea</taxon>
        <taxon>Hexanauplia</taxon>
        <taxon>Copepoda</taxon>
        <taxon>Siphonostomatoida</taxon>
        <taxon>Caligidae</taxon>
        <taxon>Lepeophtheirus</taxon>
    </lineage>
</organism>
<dbReference type="EMBL" id="HACA01028532">
    <property type="protein sequence ID" value="CDW45893.1"/>
    <property type="molecule type" value="Transcribed_RNA"/>
</dbReference>
<sequence length="39" mass="4487">MQSDPKLLFSSMWLHKILKERSCSTPYALQCLAPSYLSL</sequence>
<name>A0A0K2V5T3_LEPSM</name>
<protein>
    <submittedName>
        <fullName evidence="1">Uncharacterized protein</fullName>
    </submittedName>
</protein>
<accession>A0A0K2V5T3</accession>
<evidence type="ECO:0000313" key="1">
    <source>
        <dbReference type="EMBL" id="CDW45893.1"/>
    </source>
</evidence>
<proteinExistence type="predicted"/>
<dbReference type="AlphaFoldDB" id="A0A0K2V5T3"/>